<organism evidence="1 2">
    <name type="scientific">Pseudoleptotrichia goodfellowii F0264</name>
    <dbReference type="NCBI Taxonomy" id="596323"/>
    <lineage>
        <taxon>Bacteria</taxon>
        <taxon>Fusobacteriati</taxon>
        <taxon>Fusobacteriota</taxon>
        <taxon>Fusobacteriia</taxon>
        <taxon>Fusobacteriales</taxon>
        <taxon>Leptotrichiaceae</taxon>
        <taxon>Pseudoleptotrichia</taxon>
    </lineage>
</organism>
<keyword evidence="2" id="KW-1185">Reference proteome</keyword>
<proteinExistence type="predicted"/>
<dbReference type="Proteomes" id="UP000004226">
    <property type="component" value="Unassembled WGS sequence"/>
</dbReference>
<dbReference type="AlphaFoldDB" id="D0GNZ1"/>
<reference evidence="1 2" key="1">
    <citation type="submission" date="2009-10" db="EMBL/GenBank/DDBJ databases">
        <authorList>
            <person name="Harkins D.M."/>
            <person name="Madupu R."/>
            <person name="Durkin A.S."/>
            <person name="Torralba M."/>
            <person name="Methe B."/>
            <person name="Sutton G.G."/>
            <person name="Strausberg R.L."/>
            <person name="Nelson K.E."/>
        </authorList>
    </citation>
    <scope>NUCLEOTIDE SEQUENCE [LARGE SCALE GENOMIC DNA]</scope>
    <source>
        <strain evidence="1 2">F0264</strain>
    </source>
</reference>
<dbReference type="EMBL" id="ADAD01000177">
    <property type="protein sequence ID" value="EEY34210.1"/>
    <property type="molecule type" value="Genomic_DNA"/>
</dbReference>
<comment type="caution">
    <text evidence="1">The sequence shown here is derived from an EMBL/GenBank/DDBJ whole genome shotgun (WGS) entry which is preliminary data.</text>
</comment>
<dbReference type="Pfam" id="PF16784">
    <property type="entry name" value="HNHc_6"/>
    <property type="match status" value="1"/>
</dbReference>
<dbReference type="InterPro" id="IPR041242">
    <property type="entry name" value="HNHc_6"/>
</dbReference>
<accession>D0GNZ1</accession>
<name>D0GNZ1_9FUSO</name>
<protein>
    <submittedName>
        <fullName evidence="1">Uncharacterized protein</fullName>
    </submittedName>
</protein>
<dbReference type="RefSeq" id="WP_006808188.1">
    <property type="nucleotide sequence ID" value="NZ_ADAD01000177.1"/>
</dbReference>
<evidence type="ECO:0000313" key="1">
    <source>
        <dbReference type="EMBL" id="EEY34210.1"/>
    </source>
</evidence>
<dbReference type="eggNOG" id="ENOG5030W1M">
    <property type="taxonomic scope" value="Bacteria"/>
</dbReference>
<evidence type="ECO:0000313" key="2">
    <source>
        <dbReference type="Proteomes" id="UP000004226"/>
    </source>
</evidence>
<sequence>MAYVEVDIENGKIKWFWATNKPAKRIEEFEELLNNLPIEVIPQNTITLDQMKLCYALFRQFGDEKGWTVGDTKEYFKETFSFAYEIGSFSLSPNKKDALTLEQATEFIQFIIEFSIQEDVNLYILDTKTRIKHHIREIVPDIQRYVIVCLRKRVCCVCGQIHDFENGKIVDLEHFDNVNRIGGYEQDDGLQTRFLSLCRQHHMEIHAAPKDGFLEKYHLQAVYLNPQLVYELLDIYPNHFKLFRKRLKEGYYDKIIIRKKKNE</sequence>
<gene>
    <name evidence="1" type="ORF">HMPREF0554_0844</name>
</gene>